<name>A0A384ZWK8_9CAUD</name>
<feature type="region of interest" description="Disordered" evidence="1">
    <location>
        <begin position="33"/>
        <end position="54"/>
    </location>
</feature>
<evidence type="ECO:0000313" key="3">
    <source>
        <dbReference type="Proteomes" id="UP000263742"/>
    </source>
</evidence>
<reference evidence="2 3" key="1">
    <citation type="journal article" date="2018" name="Front. Microbiol.">
        <title>Jumbo Bacteriophages Are Represented Within an Increasing Diversity of Environmental Viruses Infecting the Emerging Phytopathogen, Dickeya solani.</title>
        <authorList>
            <person name="Day A.W."/>
            <person name="Ahn J."/>
            <person name="Salmond G.P.C."/>
        </authorList>
    </citation>
    <scope>NUCLEOTIDE SEQUENCE [LARGE SCALE GENOMIC DNA]</scope>
</reference>
<dbReference type="Proteomes" id="UP000263742">
    <property type="component" value="Segment"/>
</dbReference>
<feature type="compositionally biased region" description="Basic residues" evidence="1">
    <location>
        <begin position="33"/>
        <end position="48"/>
    </location>
</feature>
<gene>
    <name evidence="2" type="ORF">JA13_214</name>
</gene>
<accession>A0A384ZWK8</accession>
<evidence type="ECO:0000313" key="2">
    <source>
        <dbReference type="EMBL" id="AXG66617.1"/>
    </source>
</evidence>
<proteinExistence type="predicted"/>
<dbReference type="EMBL" id="MH460460">
    <property type="protein sequence ID" value="AXG66617.1"/>
    <property type="molecule type" value="Genomic_DNA"/>
</dbReference>
<organism evidence="2 3">
    <name type="scientific">Dickeya phage vB_DsoM_JA13</name>
    <dbReference type="NCBI Taxonomy" id="2283030"/>
    <lineage>
        <taxon>Viruses</taxon>
        <taxon>Duplodnaviria</taxon>
        <taxon>Heunggongvirae</taxon>
        <taxon>Uroviricota</taxon>
        <taxon>Caudoviricetes</taxon>
        <taxon>Salmondvirus</taxon>
        <taxon>Salmondvirus JA11</taxon>
    </lineage>
</organism>
<protein>
    <submittedName>
        <fullName evidence="2">Uncharacterized protein</fullName>
    </submittedName>
</protein>
<sequence length="54" mass="6337">MRFAVSPAFDLNREEEKQLKEVVSEVFLNKPRGRSRGQTRSRVTKRQKAITTLF</sequence>
<evidence type="ECO:0000256" key="1">
    <source>
        <dbReference type="SAM" id="MobiDB-lite"/>
    </source>
</evidence>